<dbReference type="Proteomes" id="UP000518206">
    <property type="component" value="Unassembled WGS sequence"/>
</dbReference>
<proteinExistence type="predicted"/>
<dbReference type="Gene3D" id="3.30.450.20">
    <property type="entry name" value="PAS domain"/>
    <property type="match status" value="1"/>
</dbReference>
<dbReference type="CDD" id="cd00130">
    <property type="entry name" value="PAS"/>
    <property type="match status" value="1"/>
</dbReference>
<evidence type="ECO:0000259" key="1">
    <source>
        <dbReference type="PROSITE" id="PS50112"/>
    </source>
</evidence>
<evidence type="ECO:0000313" key="2">
    <source>
        <dbReference type="EMBL" id="MBB2925515.1"/>
    </source>
</evidence>
<dbReference type="Pfam" id="PF08448">
    <property type="entry name" value="PAS_4"/>
    <property type="match status" value="1"/>
</dbReference>
<dbReference type="RefSeq" id="WP_183298224.1">
    <property type="nucleotide sequence ID" value="NZ_JACHVX010000011.1"/>
</dbReference>
<reference evidence="2 3" key="2">
    <citation type="submission" date="2020-08" db="EMBL/GenBank/DDBJ databases">
        <authorList>
            <person name="Partida-Martinez L."/>
            <person name="Huntemann M."/>
            <person name="Clum A."/>
            <person name="Wang J."/>
            <person name="Palaniappan K."/>
            <person name="Ritter S."/>
            <person name="Chen I.-M."/>
            <person name="Stamatis D."/>
            <person name="Reddy T."/>
            <person name="O'Malley R."/>
            <person name="Daum C."/>
            <person name="Shapiro N."/>
            <person name="Ivanova N."/>
            <person name="Kyrpides N."/>
            <person name="Woyke T."/>
        </authorList>
    </citation>
    <scope>NUCLEOTIDE SEQUENCE [LARGE SCALE GENOMIC DNA]</scope>
    <source>
        <strain evidence="2 3">RAS26</strain>
    </source>
</reference>
<sequence>MFASAPTAYLLLFPDFTIADANEAYLQVTGRTRRELVGRSVFDVFPSNPQDAAGDGVGDLRTALLRVLESGRPETMAVLRYDIPAPDGQGFLERYWSPVNAPVTDARGRIVLLVHRVVDVTEFVHHRGQSTRCTRT</sequence>
<dbReference type="InterPro" id="IPR035965">
    <property type="entry name" value="PAS-like_dom_sf"/>
</dbReference>
<accession>A0A7W4UJY0</accession>
<dbReference type="EMBL" id="JACHVX010000011">
    <property type="protein sequence ID" value="MBB2925515.1"/>
    <property type="molecule type" value="Genomic_DNA"/>
</dbReference>
<dbReference type="AlphaFoldDB" id="A0A7W4UJY0"/>
<dbReference type="InterPro" id="IPR013656">
    <property type="entry name" value="PAS_4"/>
</dbReference>
<evidence type="ECO:0000313" key="3">
    <source>
        <dbReference type="Proteomes" id="UP000518206"/>
    </source>
</evidence>
<reference evidence="2 3" key="1">
    <citation type="submission" date="2020-08" db="EMBL/GenBank/DDBJ databases">
        <title>The Agave Microbiome: Exploring the role of microbial communities in plant adaptations to desert environments.</title>
        <authorList>
            <person name="Partida-Martinez L.P."/>
        </authorList>
    </citation>
    <scope>NUCLEOTIDE SEQUENCE [LARGE SCALE GENOMIC DNA]</scope>
    <source>
        <strain evidence="2 3">RAS26</strain>
    </source>
</reference>
<organism evidence="2 3">
    <name type="scientific">Cellulomonas cellasea</name>
    <dbReference type="NCBI Taxonomy" id="43670"/>
    <lineage>
        <taxon>Bacteria</taxon>
        <taxon>Bacillati</taxon>
        <taxon>Actinomycetota</taxon>
        <taxon>Actinomycetes</taxon>
        <taxon>Micrococcales</taxon>
        <taxon>Cellulomonadaceae</taxon>
        <taxon>Cellulomonas</taxon>
    </lineage>
</organism>
<dbReference type="PROSITE" id="PS50112">
    <property type="entry name" value="PAS"/>
    <property type="match status" value="1"/>
</dbReference>
<name>A0A7W4UJY0_9CELL</name>
<feature type="domain" description="PAS" evidence="1">
    <location>
        <begin position="1"/>
        <end position="45"/>
    </location>
</feature>
<comment type="caution">
    <text evidence="2">The sequence shown here is derived from an EMBL/GenBank/DDBJ whole genome shotgun (WGS) entry which is preliminary data.</text>
</comment>
<protein>
    <submittedName>
        <fullName evidence="2">PAS domain S-box-containing protein</fullName>
    </submittedName>
</protein>
<dbReference type="InterPro" id="IPR000014">
    <property type="entry name" value="PAS"/>
</dbReference>
<dbReference type="SUPFAM" id="SSF55785">
    <property type="entry name" value="PYP-like sensor domain (PAS domain)"/>
    <property type="match status" value="1"/>
</dbReference>
<gene>
    <name evidence="2" type="ORF">FHR80_004462</name>
</gene>
<dbReference type="NCBIfam" id="TIGR00229">
    <property type="entry name" value="sensory_box"/>
    <property type="match status" value="1"/>
</dbReference>